<keyword evidence="13" id="KW-1185">Reference proteome</keyword>
<feature type="region of interest" description="Disordered" evidence="9">
    <location>
        <begin position="142"/>
        <end position="166"/>
    </location>
</feature>
<feature type="compositionally biased region" description="Polar residues" evidence="9">
    <location>
        <begin position="151"/>
        <end position="166"/>
    </location>
</feature>
<gene>
    <name evidence="12" type="ORF">ZOSMA_95G00400</name>
</gene>
<keyword evidence="2 10" id="KW-0812">Transmembrane</keyword>
<dbReference type="GO" id="GO:0016567">
    <property type="term" value="P:protein ubiquitination"/>
    <property type="evidence" value="ECO:0000318"/>
    <property type="project" value="GO_Central"/>
</dbReference>
<dbReference type="EMBL" id="LFYR01002184">
    <property type="protein sequence ID" value="KMZ56445.1"/>
    <property type="molecule type" value="Genomic_DNA"/>
</dbReference>
<evidence type="ECO:0000256" key="9">
    <source>
        <dbReference type="SAM" id="MobiDB-lite"/>
    </source>
</evidence>
<dbReference type="SMART" id="SM00184">
    <property type="entry name" value="RING"/>
    <property type="match status" value="1"/>
</dbReference>
<proteinExistence type="predicted"/>
<dbReference type="InterPro" id="IPR001841">
    <property type="entry name" value="Znf_RING"/>
</dbReference>
<name>A0A0K9NKE7_ZOSMR</name>
<dbReference type="AlphaFoldDB" id="A0A0K9NKE7"/>
<feature type="transmembrane region" description="Helical" evidence="10">
    <location>
        <begin position="6"/>
        <end position="29"/>
    </location>
</feature>
<feature type="domain" description="RING-type" evidence="11">
    <location>
        <begin position="86"/>
        <end position="128"/>
    </location>
</feature>
<evidence type="ECO:0000256" key="8">
    <source>
        <dbReference type="PROSITE-ProRule" id="PRU00175"/>
    </source>
</evidence>
<evidence type="ECO:0000256" key="10">
    <source>
        <dbReference type="SAM" id="Phobius"/>
    </source>
</evidence>
<dbReference type="PROSITE" id="PS50089">
    <property type="entry name" value="ZF_RING_2"/>
    <property type="match status" value="1"/>
</dbReference>
<keyword evidence="6 10" id="KW-1133">Transmembrane helix</keyword>
<sequence length="166" mass="19305">MLKKNVKLIVIITIFFFVFFLPMIVRCLIVKRRRRRQRNRNLLRMLMEIIENEIDERSTSEALDPTILAKLPLCNFQASTMEAADCVVCLSEINDQEIVRFLPNCEHIFHLDCVDMWLYSHSTCPICRCNVVPEEVSITIQEDEAPEHTTTKGTQPENTSVNIVLH</sequence>
<evidence type="ECO:0000259" key="11">
    <source>
        <dbReference type="PROSITE" id="PS50089"/>
    </source>
</evidence>
<evidence type="ECO:0000256" key="2">
    <source>
        <dbReference type="ARBA" id="ARBA00022692"/>
    </source>
</evidence>
<dbReference type="UniPathway" id="UPA00143"/>
<keyword evidence="4 8" id="KW-0863">Zinc-finger</keyword>
<evidence type="ECO:0000256" key="7">
    <source>
        <dbReference type="ARBA" id="ARBA00023136"/>
    </source>
</evidence>
<dbReference type="OrthoDB" id="8062037at2759"/>
<dbReference type="Gene3D" id="3.30.40.10">
    <property type="entry name" value="Zinc/RING finger domain, C3HC4 (zinc finger)"/>
    <property type="match status" value="1"/>
</dbReference>
<organism evidence="12 13">
    <name type="scientific">Zostera marina</name>
    <name type="common">Eelgrass</name>
    <dbReference type="NCBI Taxonomy" id="29655"/>
    <lineage>
        <taxon>Eukaryota</taxon>
        <taxon>Viridiplantae</taxon>
        <taxon>Streptophyta</taxon>
        <taxon>Embryophyta</taxon>
        <taxon>Tracheophyta</taxon>
        <taxon>Spermatophyta</taxon>
        <taxon>Magnoliopsida</taxon>
        <taxon>Liliopsida</taxon>
        <taxon>Zosteraceae</taxon>
        <taxon>Zostera</taxon>
    </lineage>
</organism>
<dbReference type="PANTHER" id="PTHR46539">
    <property type="entry name" value="E3 UBIQUITIN-PROTEIN LIGASE ATL42"/>
    <property type="match status" value="1"/>
</dbReference>
<accession>A0A0K9NKE7</accession>
<dbReference type="GO" id="GO:0016020">
    <property type="term" value="C:membrane"/>
    <property type="evidence" value="ECO:0007669"/>
    <property type="project" value="UniProtKB-SubCell"/>
</dbReference>
<reference evidence="13" key="1">
    <citation type="journal article" date="2016" name="Nature">
        <title>The genome of the seagrass Zostera marina reveals angiosperm adaptation to the sea.</title>
        <authorList>
            <person name="Olsen J.L."/>
            <person name="Rouze P."/>
            <person name="Verhelst B."/>
            <person name="Lin Y.-C."/>
            <person name="Bayer T."/>
            <person name="Collen J."/>
            <person name="Dattolo E."/>
            <person name="De Paoli E."/>
            <person name="Dittami S."/>
            <person name="Maumus F."/>
            <person name="Michel G."/>
            <person name="Kersting A."/>
            <person name="Lauritano C."/>
            <person name="Lohaus R."/>
            <person name="Toepel M."/>
            <person name="Tonon T."/>
            <person name="Vanneste K."/>
            <person name="Amirebrahimi M."/>
            <person name="Brakel J."/>
            <person name="Bostroem C."/>
            <person name="Chovatia M."/>
            <person name="Grimwood J."/>
            <person name="Jenkins J.W."/>
            <person name="Jueterbock A."/>
            <person name="Mraz A."/>
            <person name="Stam W.T."/>
            <person name="Tice H."/>
            <person name="Bornberg-Bauer E."/>
            <person name="Green P.J."/>
            <person name="Pearson G.A."/>
            <person name="Procaccini G."/>
            <person name="Duarte C.M."/>
            <person name="Schmutz J."/>
            <person name="Reusch T.B.H."/>
            <person name="Van de Peer Y."/>
        </authorList>
    </citation>
    <scope>NUCLEOTIDE SEQUENCE [LARGE SCALE GENOMIC DNA]</scope>
    <source>
        <strain evidence="13">cv. Finnish</strain>
    </source>
</reference>
<dbReference type="PANTHER" id="PTHR46539:SF1">
    <property type="entry name" value="E3 UBIQUITIN-PROTEIN LIGASE ATL42"/>
    <property type="match status" value="1"/>
</dbReference>
<protein>
    <submittedName>
        <fullName evidence="12">E3 ubiquitin-protein ligase, ATL family</fullName>
    </submittedName>
</protein>
<keyword evidence="7 10" id="KW-0472">Membrane</keyword>
<dbReference type="GO" id="GO:0008270">
    <property type="term" value="F:zinc ion binding"/>
    <property type="evidence" value="ECO:0007669"/>
    <property type="project" value="UniProtKB-KW"/>
</dbReference>
<dbReference type="InterPro" id="IPR013083">
    <property type="entry name" value="Znf_RING/FYVE/PHD"/>
</dbReference>
<comment type="caution">
    <text evidence="12">The sequence shown here is derived from an EMBL/GenBank/DDBJ whole genome shotgun (WGS) entry which is preliminary data.</text>
</comment>
<dbReference type="Proteomes" id="UP000036987">
    <property type="component" value="Unassembled WGS sequence"/>
</dbReference>
<evidence type="ECO:0000256" key="5">
    <source>
        <dbReference type="ARBA" id="ARBA00022833"/>
    </source>
</evidence>
<evidence type="ECO:0000313" key="12">
    <source>
        <dbReference type="EMBL" id="KMZ56445.1"/>
    </source>
</evidence>
<evidence type="ECO:0000256" key="6">
    <source>
        <dbReference type="ARBA" id="ARBA00022989"/>
    </source>
</evidence>
<dbReference type="OMA" id="WASHTDI"/>
<dbReference type="STRING" id="29655.A0A0K9NKE7"/>
<dbReference type="SUPFAM" id="SSF57850">
    <property type="entry name" value="RING/U-box"/>
    <property type="match status" value="1"/>
</dbReference>
<dbReference type="CDD" id="cd16461">
    <property type="entry name" value="RING-H2_EL5-like"/>
    <property type="match status" value="1"/>
</dbReference>
<keyword evidence="3" id="KW-0479">Metal-binding</keyword>
<evidence type="ECO:0000313" key="13">
    <source>
        <dbReference type="Proteomes" id="UP000036987"/>
    </source>
</evidence>
<keyword evidence="5" id="KW-0862">Zinc</keyword>
<comment type="subcellular location">
    <subcellularLocation>
        <location evidence="1">Membrane</location>
    </subcellularLocation>
</comment>
<dbReference type="Pfam" id="PF13639">
    <property type="entry name" value="zf-RING_2"/>
    <property type="match status" value="1"/>
</dbReference>
<evidence type="ECO:0000256" key="4">
    <source>
        <dbReference type="ARBA" id="ARBA00022771"/>
    </source>
</evidence>
<evidence type="ECO:0000256" key="1">
    <source>
        <dbReference type="ARBA" id="ARBA00004370"/>
    </source>
</evidence>
<evidence type="ECO:0000256" key="3">
    <source>
        <dbReference type="ARBA" id="ARBA00022723"/>
    </source>
</evidence>